<keyword evidence="1" id="KW-1133">Transmembrane helix</keyword>
<dbReference type="Proteomes" id="UP000537718">
    <property type="component" value="Unassembled WGS sequence"/>
</dbReference>
<keyword evidence="1" id="KW-0812">Transmembrane</keyword>
<organism evidence="2 3">
    <name type="scientific">Pedobacter cryoconitis</name>
    <dbReference type="NCBI Taxonomy" id="188932"/>
    <lineage>
        <taxon>Bacteria</taxon>
        <taxon>Pseudomonadati</taxon>
        <taxon>Bacteroidota</taxon>
        <taxon>Sphingobacteriia</taxon>
        <taxon>Sphingobacteriales</taxon>
        <taxon>Sphingobacteriaceae</taxon>
        <taxon>Pedobacter</taxon>
    </lineage>
</organism>
<evidence type="ECO:0000313" key="3">
    <source>
        <dbReference type="Proteomes" id="UP000537718"/>
    </source>
</evidence>
<keyword evidence="1" id="KW-0472">Membrane</keyword>
<dbReference type="AlphaFoldDB" id="A0A7W9DHP7"/>
<comment type="caution">
    <text evidence="2">The sequence shown here is derived from an EMBL/GenBank/DDBJ whole genome shotgun (WGS) entry which is preliminary data.</text>
</comment>
<proteinExistence type="predicted"/>
<evidence type="ECO:0000256" key="1">
    <source>
        <dbReference type="SAM" id="Phobius"/>
    </source>
</evidence>
<accession>A0A7W9DHP7</accession>
<feature type="transmembrane region" description="Helical" evidence="1">
    <location>
        <begin position="7"/>
        <end position="29"/>
    </location>
</feature>
<reference evidence="2 3" key="1">
    <citation type="submission" date="2020-08" db="EMBL/GenBank/DDBJ databases">
        <title>Genomic Encyclopedia of Type Strains, Phase IV (KMG-V): Genome sequencing to study the core and pangenomes of soil and plant-associated prokaryotes.</title>
        <authorList>
            <person name="Whitman W."/>
        </authorList>
    </citation>
    <scope>NUCLEOTIDE SEQUENCE [LARGE SCALE GENOMIC DNA]</scope>
    <source>
        <strain evidence="2 3">MP7CTX6</strain>
    </source>
</reference>
<dbReference type="RefSeq" id="WP_183865497.1">
    <property type="nucleotide sequence ID" value="NZ_JACHCF010000001.1"/>
</dbReference>
<evidence type="ECO:0000313" key="2">
    <source>
        <dbReference type="EMBL" id="MBB5619343.1"/>
    </source>
</evidence>
<dbReference type="EMBL" id="JACHCF010000001">
    <property type="protein sequence ID" value="MBB5619343.1"/>
    <property type="molecule type" value="Genomic_DNA"/>
</dbReference>
<sequence>MKQRFGKLFVLIPIGIFLISFAMMAMKVMKLPDSLTGMIFGIGIGLELLPFILSRKVKGANEH</sequence>
<gene>
    <name evidence="2" type="ORF">HDE69_000379</name>
</gene>
<name>A0A7W9DHP7_9SPHI</name>
<protein>
    <submittedName>
        <fullName evidence="2">Uncharacterized protein</fullName>
    </submittedName>
</protein>
<feature type="transmembrane region" description="Helical" evidence="1">
    <location>
        <begin position="35"/>
        <end position="53"/>
    </location>
</feature>